<keyword evidence="5 7" id="KW-0694">RNA-binding</keyword>
<dbReference type="CDD" id="cd17960">
    <property type="entry name" value="DEADc_DDX55"/>
    <property type="match status" value="1"/>
</dbReference>
<dbReference type="SMART" id="SM01178">
    <property type="entry name" value="DUF4217"/>
    <property type="match status" value="1"/>
</dbReference>
<organism evidence="12 13">
    <name type="scientific">Plectus sambesii</name>
    <dbReference type="NCBI Taxonomy" id="2011161"/>
    <lineage>
        <taxon>Eukaryota</taxon>
        <taxon>Metazoa</taxon>
        <taxon>Ecdysozoa</taxon>
        <taxon>Nematoda</taxon>
        <taxon>Chromadorea</taxon>
        <taxon>Plectida</taxon>
        <taxon>Plectina</taxon>
        <taxon>Plectoidea</taxon>
        <taxon>Plectidae</taxon>
        <taxon>Plectus</taxon>
    </lineage>
</organism>
<feature type="transmembrane region" description="Helical" evidence="9">
    <location>
        <begin position="322"/>
        <end position="343"/>
    </location>
</feature>
<dbReference type="Gene3D" id="3.40.50.300">
    <property type="entry name" value="P-loop containing nucleotide triphosphate hydrolases"/>
    <property type="match status" value="2"/>
</dbReference>
<keyword evidence="12" id="KW-1185">Reference proteome</keyword>
<evidence type="ECO:0000256" key="7">
    <source>
        <dbReference type="RuleBase" id="RU365068"/>
    </source>
</evidence>
<evidence type="ECO:0000256" key="2">
    <source>
        <dbReference type="ARBA" id="ARBA00022801"/>
    </source>
</evidence>
<dbReference type="PANTHER" id="PTHR24031">
    <property type="entry name" value="RNA HELICASE"/>
    <property type="match status" value="1"/>
</dbReference>
<keyword evidence="4 6" id="KW-0067">ATP-binding</keyword>
<evidence type="ECO:0000259" key="10">
    <source>
        <dbReference type="PROSITE" id="PS51192"/>
    </source>
</evidence>
<dbReference type="CDD" id="cd18787">
    <property type="entry name" value="SF2_C_DEAD"/>
    <property type="match status" value="1"/>
</dbReference>
<dbReference type="GO" id="GO:0005524">
    <property type="term" value="F:ATP binding"/>
    <property type="evidence" value="ECO:0007669"/>
    <property type="project" value="UniProtKB-UniRule"/>
</dbReference>
<feature type="domain" description="Helicase C-terminal" evidence="11">
    <location>
        <begin position="293"/>
        <end position="459"/>
    </location>
</feature>
<dbReference type="SUPFAM" id="SSF52540">
    <property type="entry name" value="P-loop containing nucleoside triphosphate hydrolases"/>
    <property type="match status" value="1"/>
</dbReference>
<feature type="compositionally biased region" description="Basic and acidic residues" evidence="8">
    <location>
        <begin position="548"/>
        <end position="560"/>
    </location>
</feature>
<feature type="domain" description="Helicase ATP-binding" evidence="10">
    <location>
        <begin position="84"/>
        <end position="267"/>
    </location>
</feature>
<evidence type="ECO:0000256" key="1">
    <source>
        <dbReference type="ARBA" id="ARBA00022741"/>
    </source>
</evidence>
<dbReference type="GO" id="GO:0003723">
    <property type="term" value="F:RNA binding"/>
    <property type="evidence" value="ECO:0007669"/>
    <property type="project" value="UniProtKB-UniRule"/>
</dbReference>
<dbReference type="InterPro" id="IPR014001">
    <property type="entry name" value="Helicase_ATP-bd"/>
</dbReference>
<evidence type="ECO:0000256" key="9">
    <source>
        <dbReference type="SAM" id="Phobius"/>
    </source>
</evidence>
<dbReference type="InterPro" id="IPR025313">
    <property type="entry name" value="SPB4-like_CTE"/>
</dbReference>
<evidence type="ECO:0000259" key="11">
    <source>
        <dbReference type="PROSITE" id="PS51194"/>
    </source>
</evidence>
<keyword evidence="1 6" id="KW-0547">Nucleotide-binding</keyword>
<comment type="function">
    <text evidence="7">RNA helicase.</text>
</comment>
<dbReference type="Pfam" id="PF13959">
    <property type="entry name" value="CTE_SPB4"/>
    <property type="match status" value="1"/>
</dbReference>
<dbReference type="InterPro" id="IPR000629">
    <property type="entry name" value="RNA-helicase_DEAD-box_CS"/>
</dbReference>
<dbReference type="GO" id="GO:0016787">
    <property type="term" value="F:hydrolase activity"/>
    <property type="evidence" value="ECO:0007669"/>
    <property type="project" value="UniProtKB-KW"/>
</dbReference>
<dbReference type="SMART" id="SM00487">
    <property type="entry name" value="DEXDc"/>
    <property type="match status" value="1"/>
</dbReference>
<name>A0A914W141_9BILA</name>
<dbReference type="InterPro" id="IPR027417">
    <property type="entry name" value="P-loop_NTPase"/>
</dbReference>
<sequence>MDPNGGNRRWGDYYMSGAKNPQEKYWALELVKHANQLIPSFNELFDQETFYLFAFVFVIGTFLTAFLLSRVIGVTIREYPQRTIPEFIGYKDVVVQSPTGSGKTLSYVVPSLEIMRRNESTWKKWQIGALILVPSRELASQVASVCSAFAEASGITNISFVGGSKTDADIKRFKELGGNIVVATPGRLEELLVDKKSNDFNLAGHLKTLQVLVVDEADRFIDMGFLKSMTSILSALPKQRRTGLFSATQAKEFEELVRFGLRNPLRITMGAEAIVRSQGDGPQGADDSVTPASLENYYAIVPTEGKLWALIEFLRKHKTAKILVFLSTCACVDYFARILAVLLKKRTLLALHGKKRATRQKLLDQFRNSPGAVMVSTDVMSRGIDVSDIDWVVQFDVPKQTSWFVHRSGRSGRCGREGKALLMLTPEESGYTQFLQTYEKVALTEIELSYSPEQAEALRLKLHKIAASDRDFLERGSTAFVSFIQSYSKHDCHLVCRLKDLDAVGCAHAYGLLRMPRMRELAGRDLSEFKRSQVNTADIAFKDKHREASRQRKIAERNSDEQNAWTQASDANAEVAIGPKLAKKLKRRAETSKQRDWDELADDFRLMQKFKKGRLSKKEFDSNFGL</sequence>
<dbReference type="InterPro" id="IPR001650">
    <property type="entry name" value="Helicase_C-like"/>
</dbReference>
<reference evidence="13" key="1">
    <citation type="submission" date="2022-11" db="UniProtKB">
        <authorList>
            <consortium name="WormBaseParasite"/>
        </authorList>
    </citation>
    <scope>IDENTIFICATION</scope>
</reference>
<dbReference type="AlphaFoldDB" id="A0A914W141"/>
<feature type="region of interest" description="Disordered" evidence="8">
    <location>
        <begin position="548"/>
        <end position="568"/>
    </location>
</feature>
<evidence type="ECO:0000256" key="5">
    <source>
        <dbReference type="ARBA" id="ARBA00022884"/>
    </source>
</evidence>
<keyword evidence="9" id="KW-1133">Transmembrane helix</keyword>
<feature type="transmembrane region" description="Helical" evidence="9">
    <location>
        <begin position="50"/>
        <end position="72"/>
    </location>
</feature>
<dbReference type="PROSITE" id="PS51194">
    <property type="entry name" value="HELICASE_CTER"/>
    <property type="match status" value="1"/>
</dbReference>
<keyword evidence="9" id="KW-0472">Membrane</keyword>
<comment type="domain">
    <text evidence="7">The Q motif is unique to and characteristic of the DEAD box family of RNA helicases and controls ATP binding and hydrolysis.</text>
</comment>
<evidence type="ECO:0000313" key="13">
    <source>
        <dbReference type="WBParaSite" id="PSAMB.scaffold2size251193.g714.t1"/>
    </source>
</evidence>
<comment type="catalytic activity">
    <reaction evidence="7">
        <text>ATP + H2O = ADP + phosphate + H(+)</text>
        <dbReference type="Rhea" id="RHEA:13065"/>
        <dbReference type="ChEBI" id="CHEBI:15377"/>
        <dbReference type="ChEBI" id="CHEBI:15378"/>
        <dbReference type="ChEBI" id="CHEBI:30616"/>
        <dbReference type="ChEBI" id="CHEBI:43474"/>
        <dbReference type="ChEBI" id="CHEBI:456216"/>
        <dbReference type="EC" id="3.6.4.13"/>
    </reaction>
</comment>
<dbReference type="WBParaSite" id="PSAMB.scaffold2size251193.g714.t1">
    <property type="protein sequence ID" value="PSAMB.scaffold2size251193.g714.t1"/>
    <property type="gene ID" value="PSAMB.scaffold2size251193.g714"/>
</dbReference>
<dbReference type="GO" id="GO:0003724">
    <property type="term" value="F:RNA helicase activity"/>
    <property type="evidence" value="ECO:0007669"/>
    <property type="project" value="UniProtKB-EC"/>
</dbReference>
<evidence type="ECO:0000256" key="8">
    <source>
        <dbReference type="SAM" id="MobiDB-lite"/>
    </source>
</evidence>
<accession>A0A914W141</accession>
<evidence type="ECO:0000313" key="12">
    <source>
        <dbReference type="Proteomes" id="UP000887566"/>
    </source>
</evidence>
<dbReference type="Pfam" id="PF00270">
    <property type="entry name" value="DEAD"/>
    <property type="match status" value="1"/>
</dbReference>
<evidence type="ECO:0000256" key="4">
    <source>
        <dbReference type="ARBA" id="ARBA00022840"/>
    </source>
</evidence>
<dbReference type="PROSITE" id="PS00039">
    <property type="entry name" value="DEAD_ATP_HELICASE"/>
    <property type="match status" value="1"/>
</dbReference>
<dbReference type="InterPro" id="IPR011545">
    <property type="entry name" value="DEAD/DEAH_box_helicase_dom"/>
</dbReference>
<dbReference type="GO" id="GO:0043186">
    <property type="term" value="C:P granule"/>
    <property type="evidence" value="ECO:0007669"/>
    <property type="project" value="UniProtKB-ARBA"/>
</dbReference>
<dbReference type="EC" id="3.6.4.13" evidence="7"/>
<keyword evidence="3 6" id="KW-0347">Helicase</keyword>
<dbReference type="Proteomes" id="UP000887566">
    <property type="component" value="Unplaced"/>
</dbReference>
<proteinExistence type="inferred from homology"/>
<dbReference type="Pfam" id="PF00271">
    <property type="entry name" value="Helicase_C"/>
    <property type="match status" value="1"/>
</dbReference>
<protein>
    <recommendedName>
        <fullName evidence="7">ATP-dependent RNA helicase</fullName>
        <ecNumber evidence="7">3.6.4.13</ecNumber>
    </recommendedName>
</protein>
<comment type="similarity">
    <text evidence="6">Belongs to the DEAD box helicase family.</text>
</comment>
<keyword evidence="2 6" id="KW-0378">Hydrolase</keyword>
<dbReference type="PROSITE" id="PS51192">
    <property type="entry name" value="HELICASE_ATP_BIND_1"/>
    <property type="match status" value="1"/>
</dbReference>
<evidence type="ECO:0000256" key="6">
    <source>
        <dbReference type="RuleBase" id="RU000492"/>
    </source>
</evidence>
<evidence type="ECO:0000256" key="3">
    <source>
        <dbReference type="ARBA" id="ARBA00022806"/>
    </source>
</evidence>
<keyword evidence="9" id="KW-0812">Transmembrane</keyword>
<dbReference type="SMART" id="SM00490">
    <property type="entry name" value="HELICc"/>
    <property type="match status" value="1"/>
</dbReference>